<dbReference type="SUPFAM" id="SSF46689">
    <property type="entry name" value="Homeodomain-like"/>
    <property type="match status" value="1"/>
</dbReference>
<dbReference type="PROSITE" id="PS50977">
    <property type="entry name" value="HTH_TETR_2"/>
    <property type="match status" value="1"/>
</dbReference>
<keyword evidence="1 2" id="KW-0238">DNA-binding</keyword>
<dbReference type="InterPro" id="IPR009057">
    <property type="entry name" value="Homeodomain-like_sf"/>
</dbReference>
<comment type="caution">
    <text evidence="4">The sequence shown here is derived from an EMBL/GenBank/DDBJ whole genome shotgun (WGS) entry which is preliminary data.</text>
</comment>
<dbReference type="Gene3D" id="1.10.357.10">
    <property type="entry name" value="Tetracycline Repressor, domain 2"/>
    <property type="match status" value="1"/>
</dbReference>
<dbReference type="Pfam" id="PF00440">
    <property type="entry name" value="TetR_N"/>
    <property type="match status" value="1"/>
</dbReference>
<evidence type="ECO:0000313" key="5">
    <source>
        <dbReference type="Proteomes" id="UP000540423"/>
    </source>
</evidence>
<name>A0A7X0HH44_9ACTN</name>
<protein>
    <submittedName>
        <fullName evidence="4">AcrR family transcriptional regulator</fullName>
    </submittedName>
</protein>
<evidence type="ECO:0000256" key="1">
    <source>
        <dbReference type="ARBA" id="ARBA00023125"/>
    </source>
</evidence>
<dbReference type="EMBL" id="JACHEM010000010">
    <property type="protein sequence ID" value="MBB6437456.1"/>
    <property type="molecule type" value="Genomic_DNA"/>
</dbReference>
<organism evidence="4 5">
    <name type="scientific">Streptomyces candidus</name>
    <dbReference type="NCBI Taxonomy" id="67283"/>
    <lineage>
        <taxon>Bacteria</taxon>
        <taxon>Bacillati</taxon>
        <taxon>Actinomycetota</taxon>
        <taxon>Actinomycetes</taxon>
        <taxon>Kitasatosporales</taxon>
        <taxon>Streptomycetaceae</taxon>
        <taxon>Streptomyces</taxon>
    </lineage>
</organism>
<reference evidence="4 5" key="1">
    <citation type="submission" date="2020-08" db="EMBL/GenBank/DDBJ databases">
        <title>Genomic Encyclopedia of Type Strains, Phase IV (KMG-IV): sequencing the most valuable type-strain genomes for metagenomic binning, comparative biology and taxonomic classification.</title>
        <authorList>
            <person name="Goeker M."/>
        </authorList>
    </citation>
    <scope>NUCLEOTIDE SEQUENCE [LARGE SCALE GENOMIC DNA]</scope>
    <source>
        <strain evidence="4 5">DSM 40141</strain>
    </source>
</reference>
<accession>A0A7X0HH44</accession>
<feature type="domain" description="HTH tetR-type" evidence="3">
    <location>
        <begin position="2"/>
        <end position="62"/>
    </location>
</feature>
<dbReference type="InterPro" id="IPR050109">
    <property type="entry name" value="HTH-type_TetR-like_transc_reg"/>
</dbReference>
<dbReference type="PRINTS" id="PR00455">
    <property type="entry name" value="HTHTETR"/>
</dbReference>
<keyword evidence="5" id="KW-1185">Reference proteome</keyword>
<dbReference type="InterPro" id="IPR001647">
    <property type="entry name" value="HTH_TetR"/>
</dbReference>
<dbReference type="Proteomes" id="UP000540423">
    <property type="component" value="Unassembled WGS sequence"/>
</dbReference>
<feature type="DNA-binding region" description="H-T-H motif" evidence="2">
    <location>
        <begin position="25"/>
        <end position="44"/>
    </location>
</feature>
<proteinExistence type="predicted"/>
<dbReference type="PANTHER" id="PTHR30055:SF146">
    <property type="entry name" value="HTH-TYPE TRANSCRIPTIONAL DUAL REGULATOR CECR"/>
    <property type="match status" value="1"/>
</dbReference>
<dbReference type="PANTHER" id="PTHR30055">
    <property type="entry name" value="HTH-TYPE TRANSCRIPTIONAL REGULATOR RUTR"/>
    <property type="match status" value="1"/>
</dbReference>
<dbReference type="GO" id="GO:0003700">
    <property type="term" value="F:DNA-binding transcription factor activity"/>
    <property type="evidence" value="ECO:0007669"/>
    <property type="project" value="TreeGrafter"/>
</dbReference>
<evidence type="ECO:0000256" key="2">
    <source>
        <dbReference type="PROSITE-ProRule" id="PRU00335"/>
    </source>
</evidence>
<evidence type="ECO:0000259" key="3">
    <source>
        <dbReference type="PROSITE" id="PS50977"/>
    </source>
</evidence>
<dbReference type="AlphaFoldDB" id="A0A7X0HH44"/>
<dbReference type="GO" id="GO:0000976">
    <property type="term" value="F:transcription cis-regulatory region binding"/>
    <property type="evidence" value="ECO:0007669"/>
    <property type="project" value="TreeGrafter"/>
</dbReference>
<sequence length="195" mass="20550">MPTAREALLDAARTTLAVRPWTAIRMVDVAAAAGVSRQTLYNEFGSKDGLARALVRREADAFLAEVDRILADRTGSDADRLTGVAEWIVRAARANPLVRALLSGCWSERLPSGRAARGIPAAAAGPAQQRADGGAPDAAALLTLVRDRTREVLGDGLPCEAVLRVAVSWVVAPGRPEDGPVAELVRGLVAATRRD</sequence>
<gene>
    <name evidence="4" type="ORF">HNQ79_003957</name>
</gene>
<evidence type="ECO:0000313" key="4">
    <source>
        <dbReference type="EMBL" id="MBB6437456.1"/>
    </source>
</evidence>
<dbReference type="RefSeq" id="WP_185032816.1">
    <property type="nucleotide sequence ID" value="NZ_BNBN01000014.1"/>
</dbReference>